<gene>
    <name evidence="12" type="ORF">DXG03_009064</name>
</gene>
<dbReference type="InterPro" id="IPR012341">
    <property type="entry name" value="6hp_glycosidase-like_sf"/>
</dbReference>
<evidence type="ECO:0000256" key="10">
    <source>
        <dbReference type="ARBA" id="ARBA00048605"/>
    </source>
</evidence>
<dbReference type="GO" id="GO:0004571">
    <property type="term" value="F:mannosyl-oligosaccharide 1,2-alpha-mannosidase activity"/>
    <property type="evidence" value="ECO:0007669"/>
    <property type="project" value="UniProtKB-EC"/>
</dbReference>
<comment type="cofactor">
    <cofactor evidence="1">
        <name>Ca(2+)</name>
        <dbReference type="ChEBI" id="CHEBI:29108"/>
    </cofactor>
</comment>
<dbReference type="EC" id="3.2.1.113" evidence="4"/>
<comment type="catalytic activity">
    <reaction evidence="9">
        <text>N(4)-(alpha-D-Man-(1-&gt;2)-alpha-D-Man-(1-&gt;2)-alpha-D-Man-(1-&gt;3)-[alpha-D-Man-(1-&gt;3)-[alpha-D-Man-(1-&gt;2)-alpha-D-Man-(1-&gt;6)]-alpha-D-Man-(1-&gt;6)]-beta-D-Man-(1-&gt;4)-beta-D-GlcNAc-(1-&gt;4)-beta-D-GlcNAc)-L-asparaginyl-[protein] (N-glucan mannose isomer 8A1,2,3B1,3) + 3 H2O = N(4)-(alpha-D-Man-(1-&gt;3)-[alpha-D-Man-(1-&gt;3)-[alpha-D-Man-(1-&gt;6)]-alpha-D-Man-(1-&gt;6)]-beta-D-Man-(1-&gt;4)-beta-D-GlcNAc-(1-&gt;4)-beta-D-GlcNAc)-L-asparaginyl-[protein] (N-glucan mannose isomer 5A1,2) + 3 beta-D-mannose</text>
        <dbReference type="Rhea" id="RHEA:56028"/>
        <dbReference type="Rhea" id="RHEA-COMP:14358"/>
        <dbReference type="Rhea" id="RHEA-COMP:14367"/>
        <dbReference type="ChEBI" id="CHEBI:15377"/>
        <dbReference type="ChEBI" id="CHEBI:28563"/>
        <dbReference type="ChEBI" id="CHEBI:59087"/>
        <dbReference type="ChEBI" id="CHEBI:60628"/>
        <dbReference type="EC" id="3.2.1.113"/>
    </reaction>
</comment>
<dbReference type="InterPro" id="IPR050749">
    <property type="entry name" value="Glycosyl_Hydrolase_47"/>
</dbReference>
<keyword evidence="7" id="KW-0106">Calcium</keyword>
<keyword evidence="5" id="KW-0479">Metal-binding</keyword>
<dbReference type="GO" id="GO:0005783">
    <property type="term" value="C:endoplasmic reticulum"/>
    <property type="evidence" value="ECO:0007669"/>
    <property type="project" value="TreeGrafter"/>
</dbReference>
<evidence type="ECO:0000256" key="3">
    <source>
        <dbReference type="ARBA" id="ARBA00007658"/>
    </source>
</evidence>
<keyword evidence="6" id="KW-0378">Hydrolase</keyword>
<dbReference type="OrthoDB" id="8118055at2759"/>
<dbReference type="Pfam" id="PF01532">
    <property type="entry name" value="Glyco_hydro_47"/>
    <property type="match status" value="1"/>
</dbReference>
<accession>A0A9P7G8H6</accession>
<organism evidence="12 13">
    <name type="scientific">Asterophora parasitica</name>
    <dbReference type="NCBI Taxonomy" id="117018"/>
    <lineage>
        <taxon>Eukaryota</taxon>
        <taxon>Fungi</taxon>
        <taxon>Dikarya</taxon>
        <taxon>Basidiomycota</taxon>
        <taxon>Agaricomycotina</taxon>
        <taxon>Agaricomycetes</taxon>
        <taxon>Agaricomycetidae</taxon>
        <taxon>Agaricales</taxon>
        <taxon>Tricholomatineae</taxon>
        <taxon>Lyophyllaceae</taxon>
        <taxon>Asterophora</taxon>
    </lineage>
</organism>
<dbReference type="GO" id="GO:0016020">
    <property type="term" value="C:membrane"/>
    <property type="evidence" value="ECO:0007669"/>
    <property type="project" value="InterPro"/>
</dbReference>
<evidence type="ECO:0000256" key="11">
    <source>
        <dbReference type="PIRSR" id="PIRSR601382-3"/>
    </source>
</evidence>
<dbReference type="SUPFAM" id="SSF48225">
    <property type="entry name" value="Seven-hairpin glycosidases"/>
    <property type="match status" value="1"/>
</dbReference>
<evidence type="ECO:0000313" key="12">
    <source>
        <dbReference type="EMBL" id="KAG5644118.1"/>
    </source>
</evidence>
<evidence type="ECO:0000256" key="7">
    <source>
        <dbReference type="ARBA" id="ARBA00022837"/>
    </source>
</evidence>
<keyword evidence="8 11" id="KW-1015">Disulfide bond</keyword>
<sequence length="216" mass="24667">MAAIHNELLKKSPNHLTYTSELIPKRGERGKIEWYTEHKQDHLVCFLGGSLMLGATTASADVYPVDVPPTKLQLSVAGRRDWKTGEELIETCVDTYKNTATGLSPEIVNFRNTEDGTSDASSKRDWYIRDARPAGQEPPYDARYILRPETVESLFIAYRLTGDEKYREYGWDIFQAIEKYCHVESGGYASILNVDDVNSNLEDRMETFMMVRLFHS</sequence>
<keyword evidence="13" id="KW-1185">Reference proteome</keyword>
<evidence type="ECO:0000256" key="9">
    <source>
        <dbReference type="ARBA" id="ARBA00047669"/>
    </source>
</evidence>
<dbReference type="PANTHER" id="PTHR11742:SF55">
    <property type="entry name" value="ENDOPLASMIC RETICULUM MANNOSYL-OLIGOSACCHARIDE 1,2-ALPHA-MANNOSIDASE"/>
    <property type="match status" value="1"/>
</dbReference>
<dbReference type="GO" id="GO:0005975">
    <property type="term" value="P:carbohydrate metabolic process"/>
    <property type="evidence" value="ECO:0007669"/>
    <property type="project" value="InterPro"/>
</dbReference>
<evidence type="ECO:0000256" key="5">
    <source>
        <dbReference type="ARBA" id="ARBA00022723"/>
    </source>
</evidence>
<evidence type="ECO:0000313" key="13">
    <source>
        <dbReference type="Proteomes" id="UP000775547"/>
    </source>
</evidence>
<evidence type="ECO:0000256" key="8">
    <source>
        <dbReference type="ARBA" id="ARBA00023157"/>
    </source>
</evidence>
<comment type="similarity">
    <text evidence="3">Belongs to the glycosyl hydrolase 47 family.</text>
</comment>
<dbReference type="GO" id="GO:0036503">
    <property type="term" value="P:ERAD pathway"/>
    <property type="evidence" value="ECO:0007669"/>
    <property type="project" value="UniProtKB-ARBA"/>
</dbReference>
<dbReference type="Gene3D" id="1.50.10.10">
    <property type="match status" value="1"/>
</dbReference>
<dbReference type="AlphaFoldDB" id="A0A9P7G8H6"/>
<evidence type="ECO:0000256" key="2">
    <source>
        <dbReference type="ARBA" id="ARBA00004922"/>
    </source>
</evidence>
<dbReference type="InterPro" id="IPR001382">
    <property type="entry name" value="Glyco_hydro_47"/>
</dbReference>
<protein>
    <recommendedName>
        <fullName evidence="4">mannosyl-oligosaccharide 1,2-alpha-mannosidase</fullName>
        <ecNumber evidence="4">3.2.1.113</ecNumber>
    </recommendedName>
</protein>
<name>A0A9P7G8H6_9AGAR</name>
<feature type="disulfide bond" evidence="11">
    <location>
        <begin position="45"/>
        <end position="92"/>
    </location>
</feature>
<evidence type="ECO:0000256" key="4">
    <source>
        <dbReference type="ARBA" id="ARBA00012238"/>
    </source>
</evidence>
<dbReference type="PANTHER" id="PTHR11742">
    <property type="entry name" value="MANNOSYL-OLIGOSACCHARIDE ALPHA-1,2-MANNOSIDASE-RELATED"/>
    <property type="match status" value="1"/>
</dbReference>
<dbReference type="EMBL" id="JABCKV010000082">
    <property type="protein sequence ID" value="KAG5644118.1"/>
    <property type="molecule type" value="Genomic_DNA"/>
</dbReference>
<dbReference type="InterPro" id="IPR036026">
    <property type="entry name" value="Seven-hairpin_glycosidases"/>
</dbReference>
<reference evidence="12" key="1">
    <citation type="submission" date="2020-07" db="EMBL/GenBank/DDBJ databases">
        <authorList>
            <person name="Nieuwenhuis M."/>
            <person name="Van De Peppel L.J.J."/>
        </authorList>
    </citation>
    <scope>NUCLEOTIDE SEQUENCE</scope>
    <source>
        <strain evidence="12">AP01</strain>
        <tissue evidence="12">Mycelium</tissue>
    </source>
</reference>
<comment type="pathway">
    <text evidence="2">Protein modification; protein glycosylation.</text>
</comment>
<evidence type="ECO:0000256" key="1">
    <source>
        <dbReference type="ARBA" id="ARBA00001913"/>
    </source>
</evidence>
<proteinExistence type="inferred from homology"/>
<evidence type="ECO:0000256" key="6">
    <source>
        <dbReference type="ARBA" id="ARBA00022801"/>
    </source>
</evidence>
<comment type="catalytic activity">
    <reaction evidence="10">
        <text>N(4)-(alpha-D-Man-(1-&gt;2)-alpha-D-Man-(1-&gt;2)-alpha-D-Man-(1-&gt;3)-[alpha-D-Man-(1-&gt;2)-alpha-D-Man-(1-&gt;3)-[alpha-D-Man-(1-&gt;2)-alpha-D-Man-(1-&gt;6)]-alpha-D-Man-(1-&gt;6)]-beta-D-Man-(1-&gt;4)-beta-D-GlcNAc-(1-&gt;4)-beta-D-GlcNAc)-L-asparaginyl-[protein] (N-glucan mannose isomer 9A1,2,3B1,2,3) + 4 H2O = N(4)-(alpha-D-Man-(1-&gt;3)-[alpha-D-Man-(1-&gt;3)-[alpha-D-Man-(1-&gt;6)]-alpha-D-Man-(1-&gt;6)]-beta-D-Man-(1-&gt;4)-beta-D-GlcNAc-(1-&gt;4)-beta-D-GlcNAc)-L-asparaginyl-[protein] (N-glucan mannose isomer 5A1,2) + 4 beta-D-mannose</text>
        <dbReference type="Rhea" id="RHEA:56008"/>
        <dbReference type="Rhea" id="RHEA-COMP:14356"/>
        <dbReference type="Rhea" id="RHEA-COMP:14367"/>
        <dbReference type="ChEBI" id="CHEBI:15377"/>
        <dbReference type="ChEBI" id="CHEBI:28563"/>
        <dbReference type="ChEBI" id="CHEBI:59087"/>
        <dbReference type="ChEBI" id="CHEBI:139493"/>
        <dbReference type="EC" id="3.2.1.113"/>
    </reaction>
</comment>
<comment type="caution">
    <text evidence="12">The sequence shown here is derived from an EMBL/GenBank/DDBJ whole genome shotgun (WGS) entry which is preliminary data.</text>
</comment>
<reference evidence="12" key="2">
    <citation type="submission" date="2021-10" db="EMBL/GenBank/DDBJ databases">
        <title>Phylogenomics reveals ancestral predisposition of the termite-cultivated fungus Termitomyces towards a domesticated lifestyle.</title>
        <authorList>
            <person name="Auxier B."/>
            <person name="Grum-Grzhimaylo A."/>
            <person name="Cardenas M.E."/>
            <person name="Lodge J.D."/>
            <person name="Laessoe T."/>
            <person name="Pedersen O."/>
            <person name="Smith M.E."/>
            <person name="Kuyper T.W."/>
            <person name="Franco-Molano E.A."/>
            <person name="Baroni T.J."/>
            <person name="Aanen D.K."/>
        </authorList>
    </citation>
    <scope>NUCLEOTIDE SEQUENCE</scope>
    <source>
        <strain evidence="12">AP01</strain>
        <tissue evidence="12">Mycelium</tissue>
    </source>
</reference>
<dbReference type="GO" id="GO:0005509">
    <property type="term" value="F:calcium ion binding"/>
    <property type="evidence" value="ECO:0007669"/>
    <property type="project" value="InterPro"/>
</dbReference>
<dbReference type="Proteomes" id="UP000775547">
    <property type="component" value="Unassembled WGS sequence"/>
</dbReference>